<comment type="caution">
    <text evidence="1">The sequence shown here is derived from an EMBL/GenBank/DDBJ whole genome shotgun (WGS) entry which is preliminary data.</text>
</comment>
<dbReference type="InterPro" id="IPR032675">
    <property type="entry name" value="LRR_dom_sf"/>
</dbReference>
<reference evidence="2" key="1">
    <citation type="journal article" date="2019" name="Int. J. Syst. Evol. Microbiol.">
        <title>The Global Catalogue of Microorganisms (GCM) 10K type strain sequencing project: providing services to taxonomists for standard genome sequencing and annotation.</title>
        <authorList>
            <consortium name="The Broad Institute Genomics Platform"/>
            <consortium name="The Broad Institute Genome Sequencing Center for Infectious Disease"/>
            <person name="Wu L."/>
            <person name="Ma J."/>
        </authorList>
    </citation>
    <scope>NUCLEOTIDE SEQUENCE [LARGE SCALE GENOMIC DNA]</scope>
    <source>
        <strain evidence="2">KCTC 23314</strain>
    </source>
</reference>
<dbReference type="Gene3D" id="3.80.10.10">
    <property type="entry name" value="Ribonuclease Inhibitor"/>
    <property type="match status" value="1"/>
</dbReference>
<proteinExistence type="predicted"/>
<dbReference type="EMBL" id="BMYK01000047">
    <property type="protein sequence ID" value="GHD03923.1"/>
    <property type="molecule type" value="Genomic_DNA"/>
</dbReference>
<organism evidence="1 2">
    <name type="scientific">Pseudorhodoferax aquiterrae</name>
    <dbReference type="NCBI Taxonomy" id="747304"/>
    <lineage>
        <taxon>Bacteria</taxon>
        <taxon>Pseudomonadati</taxon>
        <taxon>Pseudomonadota</taxon>
        <taxon>Betaproteobacteria</taxon>
        <taxon>Burkholderiales</taxon>
        <taxon>Comamonadaceae</taxon>
    </lineage>
</organism>
<accession>A0ABQ3GEV6</accession>
<gene>
    <name evidence="1" type="ORF">GCM10007320_64400</name>
</gene>
<evidence type="ECO:0000313" key="1">
    <source>
        <dbReference type="EMBL" id="GHD03923.1"/>
    </source>
</evidence>
<protein>
    <recommendedName>
        <fullName evidence="3">Leucine Rich repeats (2 copies)</fullName>
    </recommendedName>
</protein>
<keyword evidence="2" id="KW-1185">Reference proteome</keyword>
<name>A0ABQ3GEV6_9BURK</name>
<sequence length="290" mass="31764">MPDLAKHHRLLNFQNAHGKDEPWLAIDCAFLESGLQYARAHACKRILFGSVDNEKKAHKVGIEVLEHLPGLEGIMWQIPIPKGTDVAPLMAQGELKYLSIVQPKLGLDLAAFPQLEYFGFQFSEDITGYARASASLRKVRVSGLAGDLTFLGAVKGLVQLEIVRSDIESLAGLQAVAKLEEQTLVLCRKLGDISQAARLKKLRSLSIDGSSGLTDLSAARHFDALLSLWLKAKAIESCGFIRAWHRSRSPASTQRSWTTICPRCCNPSPCGRSGSARRNVAMFPSCPRTS</sequence>
<dbReference type="Proteomes" id="UP000626210">
    <property type="component" value="Unassembled WGS sequence"/>
</dbReference>
<evidence type="ECO:0000313" key="2">
    <source>
        <dbReference type="Proteomes" id="UP000626210"/>
    </source>
</evidence>
<evidence type="ECO:0008006" key="3">
    <source>
        <dbReference type="Google" id="ProtNLM"/>
    </source>
</evidence>